<dbReference type="SUPFAM" id="SSF143447">
    <property type="entry name" value="AMMECR1-like"/>
    <property type="match status" value="1"/>
</dbReference>
<dbReference type="InterPro" id="IPR027485">
    <property type="entry name" value="AMMECR1_N"/>
</dbReference>
<dbReference type="InterPro" id="IPR004183">
    <property type="entry name" value="Xdiol_dOase_suB"/>
</dbReference>
<dbReference type="PANTHER" id="PTHR13016:SF0">
    <property type="entry name" value="AMME SYNDROME CANDIDATE GENE 1 PROTEIN"/>
    <property type="match status" value="1"/>
</dbReference>
<dbReference type="RefSeq" id="WP_204402105.1">
    <property type="nucleotide sequence ID" value="NZ_JAFBEE010000010.1"/>
</dbReference>
<dbReference type="Gene3D" id="3.40.830.10">
    <property type="entry name" value="LigB-like"/>
    <property type="match status" value="1"/>
</dbReference>
<dbReference type="NCBIfam" id="TIGR04336">
    <property type="entry name" value="AmmeMemoSam_B"/>
    <property type="match status" value="1"/>
</dbReference>
<name>A0ABS2NQN0_9FIRM</name>
<dbReference type="InterPro" id="IPR027623">
    <property type="entry name" value="AmmeMemoSam_A"/>
</dbReference>
<reference evidence="2 3" key="1">
    <citation type="submission" date="2021-01" db="EMBL/GenBank/DDBJ databases">
        <title>Genomic Encyclopedia of Type Strains, Phase IV (KMG-IV): sequencing the most valuable type-strain genomes for metagenomic binning, comparative biology and taxonomic classification.</title>
        <authorList>
            <person name="Goeker M."/>
        </authorList>
    </citation>
    <scope>NUCLEOTIDE SEQUENCE [LARGE SCALE GENOMIC DNA]</scope>
    <source>
        <strain evidence="2 3">DSM 25890</strain>
    </source>
</reference>
<dbReference type="InterPro" id="IPR023473">
    <property type="entry name" value="AMMECR1"/>
</dbReference>
<dbReference type="SUPFAM" id="SSF53213">
    <property type="entry name" value="LigB-like"/>
    <property type="match status" value="1"/>
</dbReference>
<dbReference type="InterPro" id="IPR036071">
    <property type="entry name" value="AMMECR1_dom_sf"/>
</dbReference>
<sequence>MSYLQGMVLTPHPPIILPSIGGGEEEKAQGTIEGLKNIAKLVKEKSPQVIICITPHGNVFQDGICILDEEAVEGNFKEFGKSHLTMKQEMDEELIDTLLEAFLEKEVPSLFLSKKLAKEYEAEVALDHGTMVPLHFIRQEYNDFKMVHITIGLMDLLELYEIGTIIADVVEQIRKKTVVLVSGDLSHCLVKGGPYPYNERGQVFDDLISKCIKNGWVEDILLLPEDLAEAAAECGLRPIAMGLGVFDGFEVSGKIFSYEGPFGVGYLNAYLEAIGEGPSVLKKLLEKKHTEYIRNKRTESIPVALARATIEDWVKRDHQLDWELFQELVLQQDIVRELEEKRAGVFVSLEKHGELRGCMGTYMPTKQNIADEIINSSIMAASEDPRFYSVRKGELEDLEIKVDILHGMEEIDTLDQLDVKKYGIFVVQGDKSGLLLPNLDGIETPQQQLEIAMKKAEILEVDNIELYRFEVTRYL</sequence>
<dbReference type="EMBL" id="JAFBEE010000010">
    <property type="protein sequence ID" value="MBM7615192.1"/>
    <property type="molecule type" value="Genomic_DNA"/>
</dbReference>
<dbReference type="Pfam" id="PF01871">
    <property type="entry name" value="AMMECR1"/>
    <property type="match status" value="1"/>
</dbReference>
<keyword evidence="3" id="KW-1185">Reference proteome</keyword>
<evidence type="ECO:0000313" key="3">
    <source>
        <dbReference type="Proteomes" id="UP001314796"/>
    </source>
</evidence>
<dbReference type="CDD" id="cd07951">
    <property type="entry name" value="ED_3B_N_AMMECR1"/>
    <property type="match status" value="1"/>
</dbReference>
<dbReference type="PROSITE" id="PS51112">
    <property type="entry name" value="AMMECR1"/>
    <property type="match status" value="1"/>
</dbReference>
<gene>
    <name evidence="2" type="ORF">JOC73_001754</name>
</gene>
<protein>
    <submittedName>
        <fullName evidence="2">AmmeMemoRadiSam system protein A/AmmeMemoRadiSam system protein B</fullName>
    </submittedName>
</protein>
<dbReference type="Pfam" id="PF02900">
    <property type="entry name" value="LigB"/>
    <property type="match status" value="1"/>
</dbReference>
<dbReference type="Proteomes" id="UP001314796">
    <property type="component" value="Unassembled WGS sequence"/>
</dbReference>
<dbReference type="Gene3D" id="3.30.700.20">
    <property type="entry name" value="Hypothetical protein ph0010, domain 1"/>
    <property type="match status" value="1"/>
</dbReference>
<accession>A0ABS2NQN0</accession>
<comment type="caution">
    <text evidence="2">The sequence shown here is derived from an EMBL/GenBank/DDBJ whole genome shotgun (WGS) entry which is preliminary data.</text>
</comment>
<evidence type="ECO:0000259" key="1">
    <source>
        <dbReference type="PROSITE" id="PS51112"/>
    </source>
</evidence>
<feature type="domain" description="AMMECR1" evidence="1">
    <location>
        <begin position="297"/>
        <end position="475"/>
    </location>
</feature>
<organism evidence="2 3">
    <name type="scientific">Alkaliphilus hydrothermalis</name>
    <dbReference type="NCBI Taxonomy" id="1482730"/>
    <lineage>
        <taxon>Bacteria</taxon>
        <taxon>Bacillati</taxon>
        <taxon>Bacillota</taxon>
        <taxon>Clostridia</taxon>
        <taxon>Peptostreptococcales</taxon>
        <taxon>Natronincolaceae</taxon>
        <taxon>Alkaliphilus</taxon>
    </lineage>
</organism>
<proteinExistence type="predicted"/>
<dbReference type="InterPro" id="IPR002733">
    <property type="entry name" value="AMMECR1_domain"/>
</dbReference>
<dbReference type="PANTHER" id="PTHR13016">
    <property type="entry name" value="AMMECR1 HOMOLOG"/>
    <property type="match status" value="1"/>
</dbReference>
<dbReference type="NCBIfam" id="TIGR04335">
    <property type="entry name" value="AmmeMemoSam_A"/>
    <property type="match status" value="1"/>
</dbReference>
<evidence type="ECO:0000313" key="2">
    <source>
        <dbReference type="EMBL" id="MBM7615192.1"/>
    </source>
</evidence>